<evidence type="ECO:0000256" key="1">
    <source>
        <dbReference type="ARBA" id="ARBA00022741"/>
    </source>
</evidence>
<dbReference type="PANTHER" id="PTHR11361">
    <property type="entry name" value="DNA MISMATCH REPAIR PROTEIN MUTS FAMILY MEMBER"/>
    <property type="match status" value="1"/>
</dbReference>
<dbReference type="KEGG" id="wcp:H9Q76_11600"/>
<sequence length="606" mass="68259">MMTVSENRKQFEQWTLDYQNQKERADRLFSRISTFRILTFLIGAAGLIVGITEKEKSYATLLVIAGVLFLLGFVALVKWHSVVAERQESLTEKWEVCRRYCNRFTDGWRKFEEKGTVYLREDDCVAADIDLLGENSLYQMISVCHTEKGKQTFADHLTTRYIEEAEREQRHAAIKELSGKPEFAVEFETAGRRMEAEKEKFDAEAFEDFCGDVAQGKLPAFAHVLRFLLPVCEIASLVLFLTGTISYGYPLAGFLALLVISWLTKFMTDGIIQPVYYASTVSGEYEVMLSLVAEQAFQSEVLARMQQRAGGATGAVRAYHKLKAISQAYNISFNPLVHQILCGLLLWDYQLAAVVSRWKKTYGTQVAGCSDMIAELEDLMSFSVLGMVRETGEGQIDYTETEVHLEGTNLYHPLLLPDQAQGNDVTLGSGITIITGSNMSGKTTFLRTVAINLVLAYLGAPVCAETLKASYMRIFTSMRVKDDVAHGISTFYAEILRIKEMAVYRKEEKPMLCLIDEIFKGTNSADRIVGAKEVITKLAGSRCMTVVSTHDFELCSITDKNQTPAVNYHFQEYYEGDELRFDYKIRDGRCTTTNARAILRMAGFEV</sequence>
<accession>A0A7G9FLB7</accession>
<dbReference type="GO" id="GO:0140664">
    <property type="term" value="F:ATP-dependent DNA damage sensor activity"/>
    <property type="evidence" value="ECO:0007669"/>
    <property type="project" value="InterPro"/>
</dbReference>
<feature type="transmembrane region" description="Helical" evidence="4">
    <location>
        <begin position="58"/>
        <end position="77"/>
    </location>
</feature>
<dbReference type="RefSeq" id="WP_249321133.1">
    <property type="nucleotide sequence ID" value="NZ_CP060632.1"/>
</dbReference>
<protein>
    <submittedName>
        <fullName evidence="6">DNA mismatch repair protein MutS</fullName>
    </submittedName>
</protein>
<dbReference type="GO" id="GO:0005829">
    <property type="term" value="C:cytosol"/>
    <property type="evidence" value="ECO:0007669"/>
    <property type="project" value="TreeGrafter"/>
</dbReference>
<evidence type="ECO:0000313" key="7">
    <source>
        <dbReference type="Proteomes" id="UP000515819"/>
    </source>
</evidence>
<keyword evidence="3" id="KW-0238">DNA-binding</keyword>
<dbReference type="AlphaFoldDB" id="A0A7G9FLB7"/>
<dbReference type="InterPro" id="IPR000432">
    <property type="entry name" value="DNA_mismatch_repair_MutS_C"/>
</dbReference>
<name>A0A7G9FLB7_9FIRM</name>
<evidence type="ECO:0000256" key="2">
    <source>
        <dbReference type="ARBA" id="ARBA00022840"/>
    </source>
</evidence>
<evidence type="ECO:0000259" key="5">
    <source>
        <dbReference type="SMART" id="SM00534"/>
    </source>
</evidence>
<dbReference type="Gene3D" id="3.40.50.300">
    <property type="entry name" value="P-loop containing nucleotide triphosphate hydrolases"/>
    <property type="match status" value="1"/>
</dbReference>
<dbReference type="SMART" id="SM00534">
    <property type="entry name" value="MUTSac"/>
    <property type="match status" value="1"/>
</dbReference>
<keyword evidence="2" id="KW-0067">ATP-binding</keyword>
<keyword evidence="1" id="KW-0547">Nucleotide-binding</keyword>
<dbReference type="InterPro" id="IPR027417">
    <property type="entry name" value="P-loop_NTPase"/>
</dbReference>
<evidence type="ECO:0000313" key="6">
    <source>
        <dbReference type="EMBL" id="QNL99348.1"/>
    </source>
</evidence>
<dbReference type="Pfam" id="PF00488">
    <property type="entry name" value="MutS_V"/>
    <property type="match status" value="1"/>
</dbReference>
<dbReference type="EMBL" id="CP060632">
    <property type="protein sequence ID" value="QNL99348.1"/>
    <property type="molecule type" value="Genomic_DNA"/>
</dbReference>
<dbReference type="Proteomes" id="UP000515819">
    <property type="component" value="Chromosome"/>
</dbReference>
<dbReference type="GO" id="GO:0006298">
    <property type="term" value="P:mismatch repair"/>
    <property type="evidence" value="ECO:0007669"/>
    <property type="project" value="InterPro"/>
</dbReference>
<dbReference type="GO" id="GO:0005524">
    <property type="term" value="F:ATP binding"/>
    <property type="evidence" value="ECO:0007669"/>
    <property type="project" value="UniProtKB-KW"/>
</dbReference>
<dbReference type="InterPro" id="IPR045076">
    <property type="entry name" value="MutS"/>
</dbReference>
<proteinExistence type="predicted"/>
<reference evidence="6 7" key="1">
    <citation type="submission" date="2020-08" db="EMBL/GenBank/DDBJ databases">
        <authorList>
            <person name="Liu C."/>
            <person name="Sun Q."/>
        </authorList>
    </citation>
    <scope>NUCLEOTIDE SEQUENCE [LARGE SCALE GENOMIC DNA]</scope>
    <source>
        <strain evidence="6 7">NSJ-4</strain>
    </source>
</reference>
<keyword evidence="4" id="KW-0472">Membrane</keyword>
<dbReference type="GO" id="GO:0030983">
    <property type="term" value="F:mismatched DNA binding"/>
    <property type="evidence" value="ECO:0007669"/>
    <property type="project" value="InterPro"/>
</dbReference>
<dbReference type="PANTHER" id="PTHR11361:SF99">
    <property type="entry name" value="DNA MISMATCH REPAIR PROTEIN"/>
    <property type="match status" value="1"/>
</dbReference>
<organism evidence="6 7">
    <name type="scientific">Wujia chipingensis</name>
    <dbReference type="NCBI Taxonomy" id="2763670"/>
    <lineage>
        <taxon>Bacteria</taxon>
        <taxon>Bacillati</taxon>
        <taxon>Bacillota</taxon>
        <taxon>Clostridia</taxon>
        <taxon>Lachnospirales</taxon>
        <taxon>Lachnospiraceae</taxon>
        <taxon>Wujia</taxon>
    </lineage>
</organism>
<feature type="domain" description="DNA mismatch repair proteins mutS family" evidence="5">
    <location>
        <begin position="429"/>
        <end position="605"/>
    </location>
</feature>
<keyword evidence="4" id="KW-0812">Transmembrane</keyword>
<feature type="transmembrane region" description="Helical" evidence="4">
    <location>
        <begin position="247"/>
        <end position="264"/>
    </location>
</feature>
<keyword evidence="4" id="KW-1133">Transmembrane helix</keyword>
<gene>
    <name evidence="6" type="ORF">H9Q76_11600</name>
</gene>
<keyword evidence="7" id="KW-1185">Reference proteome</keyword>
<evidence type="ECO:0000256" key="4">
    <source>
        <dbReference type="SAM" id="Phobius"/>
    </source>
</evidence>
<evidence type="ECO:0000256" key="3">
    <source>
        <dbReference type="ARBA" id="ARBA00023125"/>
    </source>
</evidence>
<dbReference type="SUPFAM" id="SSF52540">
    <property type="entry name" value="P-loop containing nucleoside triphosphate hydrolases"/>
    <property type="match status" value="1"/>
</dbReference>
<feature type="transmembrane region" description="Helical" evidence="4">
    <location>
        <begin position="34"/>
        <end position="52"/>
    </location>
</feature>